<sequence>MHILKNHPSCLDYPDKVSDYLLEEVSAGCMSGPFSKEAVEQILRGPFQSSPLIVAVQPQGPGEPDKICICRNLSKATKGVPSVNSFISKSDFPLVLIAPRGSWIFVIQSAHMGPCQP</sequence>
<dbReference type="Proteomes" id="UP000283269">
    <property type="component" value="Unassembled WGS sequence"/>
</dbReference>
<proteinExistence type="predicted"/>
<accession>A0A409WZY6</accession>
<dbReference type="EMBL" id="NHYD01002931">
    <property type="protein sequence ID" value="PPQ84094.1"/>
    <property type="molecule type" value="Genomic_DNA"/>
</dbReference>
<protein>
    <submittedName>
        <fullName evidence="1">Uncharacterized protein</fullName>
    </submittedName>
</protein>
<keyword evidence="2" id="KW-1185">Reference proteome</keyword>
<dbReference type="OrthoDB" id="2911807at2759"/>
<reference evidence="1 2" key="1">
    <citation type="journal article" date="2018" name="Evol. Lett.">
        <title>Horizontal gene cluster transfer increased hallucinogenic mushroom diversity.</title>
        <authorList>
            <person name="Reynolds H.T."/>
            <person name="Vijayakumar V."/>
            <person name="Gluck-Thaler E."/>
            <person name="Korotkin H.B."/>
            <person name="Matheny P.B."/>
            <person name="Slot J.C."/>
        </authorList>
    </citation>
    <scope>NUCLEOTIDE SEQUENCE [LARGE SCALE GENOMIC DNA]</scope>
    <source>
        <strain evidence="1 2">2631</strain>
    </source>
</reference>
<organism evidence="1 2">
    <name type="scientific">Psilocybe cyanescens</name>
    <dbReference type="NCBI Taxonomy" id="93625"/>
    <lineage>
        <taxon>Eukaryota</taxon>
        <taxon>Fungi</taxon>
        <taxon>Dikarya</taxon>
        <taxon>Basidiomycota</taxon>
        <taxon>Agaricomycotina</taxon>
        <taxon>Agaricomycetes</taxon>
        <taxon>Agaricomycetidae</taxon>
        <taxon>Agaricales</taxon>
        <taxon>Agaricineae</taxon>
        <taxon>Strophariaceae</taxon>
        <taxon>Psilocybe</taxon>
    </lineage>
</organism>
<dbReference type="AlphaFoldDB" id="A0A409WZY6"/>
<comment type="caution">
    <text evidence="1">The sequence shown here is derived from an EMBL/GenBank/DDBJ whole genome shotgun (WGS) entry which is preliminary data.</text>
</comment>
<evidence type="ECO:0000313" key="2">
    <source>
        <dbReference type="Proteomes" id="UP000283269"/>
    </source>
</evidence>
<evidence type="ECO:0000313" key="1">
    <source>
        <dbReference type="EMBL" id="PPQ84094.1"/>
    </source>
</evidence>
<dbReference type="InParanoid" id="A0A409WZY6"/>
<dbReference type="STRING" id="93625.A0A409WZY6"/>
<gene>
    <name evidence="1" type="ORF">CVT25_002173</name>
</gene>
<name>A0A409WZY6_PSICY</name>